<keyword evidence="3" id="KW-1185">Reference proteome</keyword>
<feature type="region of interest" description="Disordered" evidence="1">
    <location>
        <begin position="85"/>
        <end position="144"/>
    </location>
</feature>
<organism evidence="2 3">
    <name type="scientific">Gigaspora margarita</name>
    <dbReference type="NCBI Taxonomy" id="4874"/>
    <lineage>
        <taxon>Eukaryota</taxon>
        <taxon>Fungi</taxon>
        <taxon>Fungi incertae sedis</taxon>
        <taxon>Mucoromycota</taxon>
        <taxon>Glomeromycotina</taxon>
        <taxon>Glomeromycetes</taxon>
        <taxon>Diversisporales</taxon>
        <taxon>Gigasporaceae</taxon>
        <taxon>Gigaspora</taxon>
    </lineage>
</organism>
<reference evidence="2 3" key="1">
    <citation type="submission" date="2021-06" db="EMBL/GenBank/DDBJ databases">
        <authorList>
            <person name="Kallberg Y."/>
            <person name="Tangrot J."/>
            <person name="Rosling A."/>
        </authorList>
    </citation>
    <scope>NUCLEOTIDE SEQUENCE [LARGE SCALE GENOMIC DNA]</scope>
    <source>
        <strain evidence="2 3">120-4 pot B 10/14</strain>
    </source>
</reference>
<protein>
    <submittedName>
        <fullName evidence="2">37957_t:CDS:1</fullName>
    </submittedName>
</protein>
<dbReference type="Proteomes" id="UP000789901">
    <property type="component" value="Unassembled WGS sequence"/>
</dbReference>
<comment type="caution">
    <text evidence="2">The sequence shown here is derived from an EMBL/GenBank/DDBJ whole genome shotgun (WGS) entry which is preliminary data.</text>
</comment>
<name>A0ABN7UY83_GIGMA</name>
<dbReference type="EMBL" id="CAJVQB010007321">
    <property type="protein sequence ID" value="CAG8701100.1"/>
    <property type="molecule type" value="Genomic_DNA"/>
</dbReference>
<accession>A0ABN7UY83</accession>
<gene>
    <name evidence="2" type="ORF">GMARGA_LOCUS12129</name>
</gene>
<evidence type="ECO:0000313" key="3">
    <source>
        <dbReference type="Proteomes" id="UP000789901"/>
    </source>
</evidence>
<evidence type="ECO:0000313" key="2">
    <source>
        <dbReference type="EMBL" id="CAG8701100.1"/>
    </source>
</evidence>
<sequence>MLRFFICQISCHKQTLAYSFLQLQLEASSSVIQDTTEVFKNSIASVNSSIENINNIVLQYNEKIKGVESIKLNFENAGSVLGKRQNSVSGDYDSLTKNDRNESPCEITEKNQKSQTIIQNVSEKKQKINKEKQPESKATERYDDRSSLSISNNVTISHDLSTMINQEQLLTAIVTNPATQTPRTLPLRPNVNNANIQVISQNYFMTNEGPLRRNIGKCTFIVERIVPLLKAIQLVYKEYKFHWIGVKLDCIREVKRLIQNFDLIINQADGIGGPENTDLIYIKEDAKKRLKEAVFGLVSLLRNHLDKSAENELEIQTSVINKLKLSELVEISKICDWIWVLDSVSAWKCKDNLDKNYELQMLI</sequence>
<feature type="compositionally biased region" description="Basic and acidic residues" evidence="1">
    <location>
        <begin position="122"/>
        <end position="144"/>
    </location>
</feature>
<evidence type="ECO:0000256" key="1">
    <source>
        <dbReference type="SAM" id="MobiDB-lite"/>
    </source>
</evidence>
<feature type="compositionally biased region" description="Basic and acidic residues" evidence="1">
    <location>
        <begin position="94"/>
        <end position="112"/>
    </location>
</feature>
<proteinExistence type="predicted"/>